<dbReference type="Gene3D" id="1.20.140.10">
    <property type="entry name" value="Butyryl-CoA Dehydrogenase, subunit A, domain 3"/>
    <property type="match status" value="1"/>
</dbReference>
<feature type="domain" description="Acyl-CoA dehydrogenase/oxidase C-terminal" evidence="7">
    <location>
        <begin position="231"/>
        <end position="379"/>
    </location>
</feature>
<dbReference type="Gene3D" id="1.10.540.10">
    <property type="entry name" value="Acyl-CoA dehydrogenase/oxidase, N-terminal domain"/>
    <property type="match status" value="1"/>
</dbReference>
<evidence type="ECO:0000259" key="7">
    <source>
        <dbReference type="Pfam" id="PF00441"/>
    </source>
</evidence>
<evidence type="ECO:0000256" key="6">
    <source>
        <dbReference type="RuleBase" id="RU362125"/>
    </source>
</evidence>
<evidence type="ECO:0000313" key="11">
    <source>
        <dbReference type="Proteomes" id="UP000198403"/>
    </source>
</evidence>
<dbReference type="SUPFAM" id="SSF56645">
    <property type="entry name" value="Acyl-CoA dehydrogenase NM domain-like"/>
    <property type="match status" value="1"/>
</dbReference>
<dbReference type="InterPro" id="IPR009075">
    <property type="entry name" value="AcylCo_DH/oxidase_C"/>
</dbReference>
<keyword evidence="4 6" id="KW-0274">FAD</keyword>
<dbReference type="FunFam" id="2.40.110.10:FF:000002">
    <property type="entry name" value="Acyl-CoA dehydrogenase fadE12"/>
    <property type="match status" value="1"/>
</dbReference>
<dbReference type="PANTHER" id="PTHR43884">
    <property type="entry name" value="ACYL-COA DEHYDROGENASE"/>
    <property type="match status" value="1"/>
</dbReference>
<evidence type="ECO:0000256" key="4">
    <source>
        <dbReference type="ARBA" id="ARBA00022827"/>
    </source>
</evidence>
<evidence type="ECO:0000256" key="2">
    <source>
        <dbReference type="ARBA" id="ARBA00009347"/>
    </source>
</evidence>
<feature type="domain" description="Acyl-CoA oxidase/dehydrogenase middle" evidence="8">
    <location>
        <begin position="124"/>
        <end position="219"/>
    </location>
</feature>
<dbReference type="PIRSF" id="PIRSF016578">
    <property type="entry name" value="HsaA"/>
    <property type="match status" value="1"/>
</dbReference>
<dbReference type="InterPro" id="IPR037069">
    <property type="entry name" value="AcylCoA_DH/ox_N_sf"/>
</dbReference>
<evidence type="ECO:0000313" key="10">
    <source>
        <dbReference type="EMBL" id="SNR81227.1"/>
    </source>
</evidence>
<accession>A0A238ZD13</accession>
<evidence type="ECO:0000259" key="9">
    <source>
        <dbReference type="Pfam" id="PF02771"/>
    </source>
</evidence>
<keyword evidence="11" id="KW-1185">Reference proteome</keyword>
<dbReference type="GO" id="GO:0050660">
    <property type="term" value="F:flavin adenine dinucleotide binding"/>
    <property type="evidence" value="ECO:0007669"/>
    <property type="project" value="InterPro"/>
</dbReference>
<dbReference type="Pfam" id="PF02770">
    <property type="entry name" value="Acyl-CoA_dh_M"/>
    <property type="match status" value="1"/>
</dbReference>
<dbReference type="FunFam" id="1.20.140.10:FF:000001">
    <property type="entry name" value="Acyl-CoA dehydrogenase"/>
    <property type="match status" value="1"/>
</dbReference>
<dbReference type="InterPro" id="IPR036250">
    <property type="entry name" value="AcylCo_DH-like_C"/>
</dbReference>
<comment type="similarity">
    <text evidence="2 6">Belongs to the acyl-CoA dehydrogenase family.</text>
</comment>
<evidence type="ECO:0000256" key="3">
    <source>
        <dbReference type="ARBA" id="ARBA00022630"/>
    </source>
</evidence>
<dbReference type="SUPFAM" id="SSF47203">
    <property type="entry name" value="Acyl-CoA dehydrogenase C-terminal domain-like"/>
    <property type="match status" value="1"/>
</dbReference>
<dbReference type="OrthoDB" id="8876745at2"/>
<organism evidence="10 11">
    <name type="scientific">Blastococcus mobilis</name>
    <dbReference type="NCBI Taxonomy" id="1938746"/>
    <lineage>
        <taxon>Bacteria</taxon>
        <taxon>Bacillati</taxon>
        <taxon>Actinomycetota</taxon>
        <taxon>Actinomycetes</taxon>
        <taxon>Geodermatophilales</taxon>
        <taxon>Geodermatophilaceae</taxon>
        <taxon>Blastococcus</taxon>
    </lineage>
</organism>
<proteinExistence type="inferred from homology"/>
<dbReference type="InterPro" id="IPR006091">
    <property type="entry name" value="Acyl-CoA_Oxase/DH_mid-dom"/>
</dbReference>
<comment type="cofactor">
    <cofactor evidence="1 6">
        <name>FAD</name>
        <dbReference type="ChEBI" id="CHEBI:57692"/>
    </cofactor>
</comment>
<dbReference type="PROSITE" id="PS00073">
    <property type="entry name" value="ACYL_COA_DH_2"/>
    <property type="match status" value="1"/>
</dbReference>
<keyword evidence="5 6" id="KW-0560">Oxidoreductase</keyword>
<dbReference type="EMBL" id="FZNO01000027">
    <property type="protein sequence ID" value="SNR81227.1"/>
    <property type="molecule type" value="Genomic_DNA"/>
</dbReference>
<dbReference type="Pfam" id="PF00441">
    <property type="entry name" value="Acyl-CoA_dh_1"/>
    <property type="match status" value="1"/>
</dbReference>
<dbReference type="RefSeq" id="WP_089338325.1">
    <property type="nucleotide sequence ID" value="NZ_FZNO01000027.1"/>
</dbReference>
<dbReference type="Gene3D" id="2.40.110.10">
    <property type="entry name" value="Butyryl-CoA Dehydrogenase, subunit A, domain 2"/>
    <property type="match status" value="1"/>
</dbReference>
<gene>
    <name evidence="10" type="ORF">SAMN06272737_12749</name>
</gene>
<keyword evidence="3 6" id="KW-0285">Flavoprotein</keyword>
<evidence type="ECO:0000256" key="5">
    <source>
        <dbReference type="ARBA" id="ARBA00023002"/>
    </source>
</evidence>
<dbReference type="InterPro" id="IPR046373">
    <property type="entry name" value="Acyl-CoA_Oxase/DH_mid-dom_sf"/>
</dbReference>
<dbReference type="GO" id="GO:0003995">
    <property type="term" value="F:acyl-CoA dehydrogenase activity"/>
    <property type="evidence" value="ECO:0007669"/>
    <property type="project" value="InterPro"/>
</dbReference>
<dbReference type="Proteomes" id="UP000198403">
    <property type="component" value="Unassembled WGS sequence"/>
</dbReference>
<evidence type="ECO:0000256" key="1">
    <source>
        <dbReference type="ARBA" id="ARBA00001974"/>
    </source>
</evidence>
<feature type="domain" description="Acyl-CoA dehydrogenase/oxidase N-terminal" evidence="9">
    <location>
        <begin position="7"/>
        <end position="120"/>
    </location>
</feature>
<dbReference type="Pfam" id="PF02771">
    <property type="entry name" value="Acyl-CoA_dh_N"/>
    <property type="match status" value="1"/>
</dbReference>
<dbReference type="AlphaFoldDB" id="A0A238ZD13"/>
<dbReference type="InterPro" id="IPR009100">
    <property type="entry name" value="AcylCoA_DH/oxidase_NM_dom_sf"/>
</dbReference>
<reference evidence="10 11" key="1">
    <citation type="submission" date="2017-06" db="EMBL/GenBank/DDBJ databases">
        <authorList>
            <person name="Kim H.J."/>
            <person name="Triplett B.A."/>
        </authorList>
    </citation>
    <scope>NUCLEOTIDE SEQUENCE [LARGE SCALE GENOMIC DNA]</scope>
    <source>
        <strain evidence="10 11">DSM 44272</strain>
    </source>
</reference>
<dbReference type="InterPro" id="IPR006089">
    <property type="entry name" value="Acyl-CoA_DH_CS"/>
</dbReference>
<dbReference type="PANTHER" id="PTHR43884:SF12">
    <property type="entry name" value="ISOVALERYL-COA DEHYDROGENASE, MITOCHONDRIAL-RELATED"/>
    <property type="match status" value="1"/>
</dbReference>
<protein>
    <submittedName>
        <fullName evidence="10">Long-chain-acyl-CoA dehydrogenase</fullName>
    </submittedName>
</protein>
<name>A0A238ZD13_9ACTN</name>
<sequence length="384" mass="42182">MKRDLYTADHEAFRQVVREFVAREVTPNLERWDQQRLIDRDVWLAAGKQGILGLTAPEHLGGAGGDYRFRMVVHEELGKAFASSLASSFSLQDDILIPYVVELGTEQQQQRWLPPMIAGELIMAVAMTEPGTGSDLQGIRTSAAKVDGGWVVNGAKTFITSGIQSDVVITVCRTDPGGGPRGFTLLAVERDFAGFTRGRKLDKVGLDAQDTAELFFENVFVPDANVLGEVGGGFAQLKRMLPLERLSIAAWAVGLASAVLADTVEYTKARTAFGQPIIDFQNTRFELAEMTTELNVTRSFIDRAIEAHNAGELSDVDAAQAKWWAAEMQNRVVDRCVQLHGGYGFMLEYPVGRAYRDSRVQKIFGGTNEIMKHIIGRSIAAGRV</sequence>
<dbReference type="InterPro" id="IPR013786">
    <property type="entry name" value="AcylCoA_DH/ox_N"/>
</dbReference>
<evidence type="ECO:0000259" key="8">
    <source>
        <dbReference type="Pfam" id="PF02770"/>
    </source>
</evidence>